<reference evidence="4" key="1">
    <citation type="submission" date="2013-04" db="EMBL/GenBank/DDBJ databases">
        <title>An insight into the transcriptome of the digestive tract of the blood sucking bug, Rhodnius prolixus.</title>
        <authorList>
            <person name="Ribeiro J.M.C."/>
            <person name="Genta F.A."/>
            <person name="Sorgine M.H.F."/>
            <person name="Paiva-Silva G.O."/>
            <person name="Majerowicz D."/>
            <person name="Medeiros M."/>
            <person name="Koerich L."/>
            <person name="Terra W.R."/>
            <person name="Ferreira C."/>
            <person name="Pimentel A.C."/>
            <person name="Bisch P.M."/>
            <person name="Diniz M.M.P."/>
            <person name="Nascimento R."/>
            <person name="Salmon D."/>
            <person name="Silber A.M."/>
            <person name="Alves M."/>
            <person name="Oliveira M.F."/>
            <person name="Gondim K.C."/>
            <person name="Silva Neto M.A.C."/>
            <person name="Atella G.C."/>
            <person name="Araujo H."/>
            <person name="Dias F.S."/>
            <person name="Polycarpo C.R."/>
            <person name="Fampa P."/>
            <person name="Melo A.C."/>
            <person name="Tanaka A.S."/>
            <person name="Balczun C."/>
            <person name="Oliveira J.H.M."/>
            <person name="Goncalves R."/>
            <person name="Lazoski C."/>
            <person name="Pereira M.A."/>
            <person name="Rivera-Pomar R."/>
            <person name="Diambra L."/>
            <person name="Schaub G.A."/>
            <person name="Garcia E.S."/>
            <person name="Azambuja P."/>
            <person name="Braz G.R.C."/>
            <person name="Oliveira P.L."/>
        </authorList>
    </citation>
    <scope>NUCLEOTIDE SEQUENCE</scope>
</reference>
<dbReference type="InterPro" id="IPR026697">
    <property type="entry name" value="DNAAF6"/>
</dbReference>
<dbReference type="EMBL" id="ACPB03003013">
    <property type="status" value="NOT_ANNOTATED_CDS"/>
    <property type="molecule type" value="Genomic_DNA"/>
</dbReference>
<evidence type="ECO:0000313" key="4">
    <source>
        <dbReference type="EMBL" id="JAA75586.1"/>
    </source>
</evidence>
<dbReference type="GeneID" id="141456032"/>
<dbReference type="AlphaFoldDB" id="R4FLZ7"/>
<dbReference type="GO" id="GO:0070286">
    <property type="term" value="P:axonemal dynein complex assembly"/>
    <property type="evidence" value="ECO:0007669"/>
    <property type="project" value="InterPro"/>
</dbReference>
<name>R4FLZ7_RHOPR</name>
<dbReference type="RefSeq" id="XP_073987721.1">
    <property type="nucleotide sequence ID" value="XM_074131620.1"/>
</dbReference>
<dbReference type="HOGENOM" id="CLU_106090_0_0_1"/>
<evidence type="ECO:0000313" key="5">
    <source>
        <dbReference type="EnsemblMetazoa" id="RPRC013963-PA"/>
    </source>
</evidence>
<protein>
    <submittedName>
        <fullName evidence="5">PIH1_CS domain-containing protein</fullName>
    </submittedName>
</protein>
<dbReference type="GO" id="GO:0045505">
    <property type="term" value="F:dynein intermediate chain binding"/>
    <property type="evidence" value="ECO:0007669"/>
    <property type="project" value="TreeGrafter"/>
</dbReference>
<keyword evidence="6" id="KW-1185">Reference proteome</keyword>
<sequence length="196" mass="22288">MTFAESDILLLKNLLDVDKDKSSSSDDDLPNTSAAKLGPGDIKRSVKVKITGNQSKMEPKEIRPSDPNNIWEWFEVPEIPHTDDIHEDPRIKPEYDIKYKQFVATEDIYLQMSNKTPITASCEGMIIDVTMKGENKEDIDCNVTDTHLDIRSPSYRLNLALPHPVIPDSCSAEWHGKTSHLIVNLTLSREYDFLNF</sequence>
<dbReference type="CDD" id="cd00298">
    <property type="entry name" value="ACD_sHsps_p23-like"/>
    <property type="match status" value="1"/>
</dbReference>
<dbReference type="PANTHER" id="PTHR21083">
    <property type="entry name" value="TWISTER"/>
    <property type="match status" value="1"/>
</dbReference>
<dbReference type="STRING" id="13249.R4FLZ7"/>
<dbReference type="InterPro" id="IPR008978">
    <property type="entry name" value="HSP20-like_chaperone"/>
</dbReference>
<feature type="domain" description="PIH1D1/2/3 CS-like" evidence="3">
    <location>
        <begin position="92"/>
        <end position="186"/>
    </location>
</feature>
<dbReference type="OMA" id="GSSAKWH"/>
<dbReference type="SUPFAM" id="SSF49764">
    <property type="entry name" value="HSP20-like chaperones"/>
    <property type="match status" value="1"/>
</dbReference>
<evidence type="ECO:0000256" key="2">
    <source>
        <dbReference type="SAM" id="MobiDB-lite"/>
    </source>
</evidence>
<evidence type="ECO:0000259" key="3">
    <source>
        <dbReference type="Pfam" id="PF18201"/>
    </source>
</evidence>
<dbReference type="Pfam" id="PF18201">
    <property type="entry name" value="PIH1_CS"/>
    <property type="match status" value="1"/>
</dbReference>
<dbReference type="Proteomes" id="UP000015103">
    <property type="component" value="Unassembled WGS sequence"/>
</dbReference>
<dbReference type="Gene3D" id="2.60.40.790">
    <property type="match status" value="1"/>
</dbReference>
<dbReference type="VEuPathDB" id="VectorBase:RPRC013963"/>
<dbReference type="EMBL" id="GAHY01001924">
    <property type="protein sequence ID" value="JAA75586.1"/>
    <property type="molecule type" value="mRNA"/>
</dbReference>
<proteinExistence type="evidence at transcript level"/>
<feature type="region of interest" description="Disordered" evidence="2">
    <location>
        <begin position="19"/>
        <end position="43"/>
    </location>
</feature>
<evidence type="ECO:0000313" key="6">
    <source>
        <dbReference type="Proteomes" id="UP000015103"/>
    </source>
</evidence>
<dbReference type="InterPro" id="IPR041442">
    <property type="entry name" value="PIH1D1/2/3_CS-like"/>
</dbReference>
<dbReference type="RefSeq" id="XP_073987720.1">
    <property type="nucleotide sequence ID" value="XM_074131619.1"/>
</dbReference>
<dbReference type="GO" id="GO:0051087">
    <property type="term" value="F:protein-folding chaperone binding"/>
    <property type="evidence" value="ECO:0007669"/>
    <property type="project" value="InterPro"/>
</dbReference>
<reference evidence="5" key="3">
    <citation type="submission" date="2015-05" db="UniProtKB">
        <authorList>
            <consortium name="EnsemblMetazoa"/>
        </authorList>
    </citation>
    <scope>IDENTIFICATION</scope>
</reference>
<organism evidence="4">
    <name type="scientific">Rhodnius prolixus</name>
    <name type="common">Triatomid bug</name>
    <dbReference type="NCBI Taxonomy" id="13249"/>
    <lineage>
        <taxon>Eukaryota</taxon>
        <taxon>Metazoa</taxon>
        <taxon>Ecdysozoa</taxon>
        <taxon>Arthropoda</taxon>
        <taxon>Hexapoda</taxon>
        <taxon>Insecta</taxon>
        <taxon>Pterygota</taxon>
        <taxon>Neoptera</taxon>
        <taxon>Paraneoptera</taxon>
        <taxon>Hemiptera</taxon>
        <taxon>Heteroptera</taxon>
        <taxon>Panheteroptera</taxon>
        <taxon>Cimicomorpha</taxon>
        <taxon>Reduviidae</taxon>
        <taxon>Triatominae</taxon>
        <taxon>Rhodnius</taxon>
    </lineage>
</organism>
<reference evidence="6" key="2">
    <citation type="submission" date="2015-04" db="EMBL/GenBank/DDBJ databases">
        <authorList>
            <person name="Wilson R.K."/>
            <person name="Warren W."/>
            <person name="Dotson E."/>
            <person name="Oliveira P.L."/>
        </authorList>
    </citation>
    <scope>NUCLEOTIDE SEQUENCE</scope>
</reference>
<dbReference type="GO" id="GO:0005737">
    <property type="term" value="C:cytoplasm"/>
    <property type="evidence" value="ECO:0007669"/>
    <property type="project" value="TreeGrafter"/>
</dbReference>
<dbReference type="EnsemblMetazoa" id="RPRC013963-RA">
    <property type="protein sequence ID" value="RPRC013963-PA"/>
    <property type="gene ID" value="RPRC013963"/>
</dbReference>
<dbReference type="PANTHER" id="PTHR21083:SF0">
    <property type="entry name" value="DYNEIN AXONEMAL ASSEMBLY FACTOR 6"/>
    <property type="match status" value="1"/>
</dbReference>
<evidence type="ECO:0000256" key="1">
    <source>
        <dbReference type="ARBA" id="ARBA00008511"/>
    </source>
</evidence>
<comment type="similarity">
    <text evidence="1">Belongs to the PIH1 family.</text>
</comment>
<accession>R4FLZ7</accession>
<dbReference type="eggNOG" id="ENOG502RTEY">
    <property type="taxonomic scope" value="Eukaryota"/>
</dbReference>